<feature type="transmembrane region" description="Helical" evidence="1">
    <location>
        <begin position="12"/>
        <end position="34"/>
    </location>
</feature>
<dbReference type="VEuPathDB" id="FungiDB:ASPBRDRAFT_490529"/>
<protein>
    <submittedName>
        <fullName evidence="2">Uncharacterized protein</fullName>
    </submittedName>
</protein>
<accession>A0A1L9U1Q3</accession>
<keyword evidence="1" id="KW-1133">Transmembrane helix</keyword>
<keyword evidence="1" id="KW-0812">Transmembrane</keyword>
<organism evidence="2 3">
    <name type="scientific">Aspergillus brasiliensis (strain CBS 101740 / IMI 381727 / IBT 21946)</name>
    <dbReference type="NCBI Taxonomy" id="767769"/>
    <lineage>
        <taxon>Eukaryota</taxon>
        <taxon>Fungi</taxon>
        <taxon>Dikarya</taxon>
        <taxon>Ascomycota</taxon>
        <taxon>Pezizomycotina</taxon>
        <taxon>Eurotiomycetes</taxon>
        <taxon>Eurotiomycetidae</taxon>
        <taxon>Eurotiales</taxon>
        <taxon>Aspergillaceae</taxon>
        <taxon>Aspergillus</taxon>
        <taxon>Aspergillus subgen. Circumdati</taxon>
    </lineage>
</organism>
<dbReference type="Proteomes" id="UP000184499">
    <property type="component" value="Unassembled WGS sequence"/>
</dbReference>
<keyword evidence="3" id="KW-1185">Reference proteome</keyword>
<dbReference type="AlphaFoldDB" id="A0A1L9U1Q3"/>
<dbReference type="GeneID" id="93578722"/>
<proteinExistence type="predicted"/>
<reference evidence="3" key="1">
    <citation type="journal article" date="2017" name="Genome Biol.">
        <title>Comparative genomics reveals high biological diversity and specific adaptations in the industrially and medically important fungal genus Aspergillus.</title>
        <authorList>
            <person name="de Vries R.P."/>
            <person name="Riley R."/>
            <person name="Wiebenga A."/>
            <person name="Aguilar-Osorio G."/>
            <person name="Amillis S."/>
            <person name="Uchima C.A."/>
            <person name="Anderluh G."/>
            <person name="Asadollahi M."/>
            <person name="Askin M."/>
            <person name="Barry K."/>
            <person name="Battaglia E."/>
            <person name="Bayram O."/>
            <person name="Benocci T."/>
            <person name="Braus-Stromeyer S.A."/>
            <person name="Caldana C."/>
            <person name="Canovas D."/>
            <person name="Cerqueira G.C."/>
            <person name="Chen F."/>
            <person name="Chen W."/>
            <person name="Choi C."/>
            <person name="Clum A."/>
            <person name="Dos Santos R.A."/>
            <person name="Damasio A.R."/>
            <person name="Diallinas G."/>
            <person name="Emri T."/>
            <person name="Fekete E."/>
            <person name="Flipphi M."/>
            <person name="Freyberg S."/>
            <person name="Gallo A."/>
            <person name="Gournas C."/>
            <person name="Habgood R."/>
            <person name="Hainaut M."/>
            <person name="Harispe M.L."/>
            <person name="Henrissat B."/>
            <person name="Hilden K.S."/>
            <person name="Hope R."/>
            <person name="Hossain A."/>
            <person name="Karabika E."/>
            <person name="Karaffa L."/>
            <person name="Karanyi Z."/>
            <person name="Krasevec N."/>
            <person name="Kuo A."/>
            <person name="Kusch H."/>
            <person name="LaButti K."/>
            <person name="Lagendijk E.L."/>
            <person name="Lapidus A."/>
            <person name="Levasseur A."/>
            <person name="Lindquist E."/>
            <person name="Lipzen A."/>
            <person name="Logrieco A.F."/>
            <person name="MacCabe A."/>
            <person name="Maekelae M.R."/>
            <person name="Malavazi I."/>
            <person name="Melin P."/>
            <person name="Meyer V."/>
            <person name="Mielnichuk N."/>
            <person name="Miskei M."/>
            <person name="Molnar A.P."/>
            <person name="Mule G."/>
            <person name="Ngan C.Y."/>
            <person name="Orejas M."/>
            <person name="Orosz E."/>
            <person name="Ouedraogo J.P."/>
            <person name="Overkamp K.M."/>
            <person name="Park H.-S."/>
            <person name="Perrone G."/>
            <person name="Piumi F."/>
            <person name="Punt P.J."/>
            <person name="Ram A.F."/>
            <person name="Ramon A."/>
            <person name="Rauscher S."/>
            <person name="Record E."/>
            <person name="Riano-Pachon D.M."/>
            <person name="Robert V."/>
            <person name="Roehrig J."/>
            <person name="Ruller R."/>
            <person name="Salamov A."/>
            <person name="Salih N.S."/>
            <person name="Samson R.A."/>
            <person name="Sandor E."/>
            <person name="Sanguinetti M."/>
            <person name="Schuetze T."/>
            <person name="Sepcic K."/>
            <person name="Shelest E."/>
            <person name="Sherlock G."/>
            <person name="Sophianopoulou V."/>
            <person name="Squina F.M."/>
            <person name="Sun H."/>
            <person name="Susca A."/>
            <person name="Todd R.B."/>
            <person name="Tsang A."/>
            <person name="Unkles S.E."/>
            <person name="van de Wiele N."/>
            <person name="van Rossen-Uffink D."/>
            <person name="Oliveira J.V."/>
            <person name="Vesth T.C."/>
            <person name="Visser J."/>
            <person name="Yu J.-H."/>
            <person name="Zhou M."/>
            <person name="Andersen M.R."/>
            <person name="Archer D.B."/>
            <person name="Baker S.E."/>
            <person name="Benoit I."/>
            <person name="Brakhage A.A."/>
            <person name="Braus G.H."/>
            <person name="Fischer R."/>
            <person name="Frisvad J.C."/>
            <person name="Goldman G.H."/>
            <person name="Houbraken J."/>
            <person name="Oakley B."/>
            <person name="Pocsi I."/>
            <person name="Scazzocchio C."/>
            <person name="Seiboth B."/>
            <person name="vanKuyk P.A."/>
            <person name="Wortman J."/>
            <person name="Dyer P.S."/>
            <person name="Grigoriev I.V."/>
        </authorList>
    </citation>
    <scope>NUCLEOTIDE SEQUENCE [LARGE SCALE GENOMIC DNA]</scope>
    <source>
        <strain evidence="3">CBS 101740 / IMI 381727 / IBT 21946</strain>
    </source>
</reference>
<keyword evidence="1" id="KW-0472">Membrane</keyword>
<sequence>MFSRLRRPVPSYRCAGSVFLHFFFSLSMLGSSLYSTLVQQLSIQRKCHEMPNTMHSYNSLCPLYCATQ</sequence>
<name>A0A1L9U1Q3_ASPBC</name>
<dbReference type="EMBL" id="KV878716">
    <property type="protein sequence ID" value="OJJ65624.1"/>
    <property type="molecule type" value="Genomic_DNA"/>
</dbReference>
<dbReference type="RefSeq" id="XP_067472875.1">
    <property type="nucleotide sequence ID" value="XM_067626234.1"/>
</dbReference>
<gene>
    <name evidence="2" type="ORF">ASPBRDRAFT_490529</name>
</gene>
<evidence type="ECO:0000256" key="1">
    <source>
        <dbReference type="SAM" id="Phobius"/>
    </source>
</evidence>
<evidence type="ECO:0000313" key="2">
    <source>
        <dbReference type="EMBL" id="OJJ65624.1"/>
    </source>
</evidence>
<evidence type="ECO:0000313" key="3">
    <source>
        <dbReference type="Proteomes" id="UP000184499"/>
    </source>
</evidence>